<dbReference type="EMBL" id="KN550371">
    <property type="protein sequence ID" value="KHJ94324.1"/>
    <property type="molecule type" value="Genomic_DNA"/>
</dbReference>
<gene>
    <name evidence="2" type="ORF">OESDEN_05745</name>
</gene>
<sequence length="290" mass="30464">MFVAVLYRTGESTEPNANKPMDQMEMIRRLLMLVGSSTGGSQAAALQLLLSSGNPALTLATTQLLSEQARIAALTSIPSSCATDATQSDPQNVFATLLGNSLRTDSVAPQETTKMEVPSTATSRSGASSNRTASDAHTVLSSFVSKLLADSTNSEAKNGTTHAKTSSSAIMSPLLGTSASLPNATKLSFVSASESTNGVISQPENGNDSTPENRGSTRGTKGSEAVKRLGKGQAEALLNPLSLTSRPVNQWSTSEMDAVLNSPLFRTLPRMSFRPPTKRKLFDDFSVGFS</sequence>
<evidence type="ECO:0000313" key="2">
    <source>
        <dbReference type="EMBL" id="KHJ94324.1"/>
    </source>
</evidence>
<feature type="region of interest" description="Disordered" evidence="1">
    <location>
        <begin position="105"/>
        <end position="134"/>
    </location>
</feature>
<protein>
    <submittedName>
        <fullName evidence="2">Uncharacterized protein</fullName>
    </submittedName>
</protein>
<dbReference type="OrthoDB" id="6358449at2759"/>
<reference evidence="2 3" key="1">
    <citation type="submission" date="2014-03" db="EMBL/GenBank/DDBJ databases">
        <title>Draft genome of the hookworm Oesophagostomum dentatum.</title>
        <authorList>
            <person name="Mitreva M."/>
        </authorList>
    </citation>
    <scope>NUCLEOTIDE SEQUENCE [LARGE SCALE GENOMIC DNA]</scope>
    <source>
        <strain evidence="2 3">OD-Hann</strain>
    </source>
</reference>
<name>A0A0B1TAN3_OESDE</name>
<feature type="region of interest" description="Disordered" evidence="1">
    <location>
        <begin position="195"/>
        <end position="225"/>
    </location>
</feature>
<evidence type="ECO:0000313" key="3">
    <source>
        <dbReference type="Proteomes" id="UP000053660"/>
    </source>
</evidence>
<dbReference type="Proteomes" id="UP000053660">
    <property type="component" value="Unassembled WGS sequence"/>
</dbReference>
<feature type="compositionally biased region" description="Polar residues" evidence="1">
    <location>
        <begin position="119"/>
        <end position="134"/>
    </location>
</feature>
<feature type="compositionally biased region" description="Polar residues" evidence="1">
    <location>
        <begin position="195"/>
        <end position="220"/>
    </location>
</feature>
<proteinExistence type="predicted"/>
<organism evidence="2 3">
    <name type="scientific">Oesophagostomum dentatum</name>
    <name type="common">Nodular worm</name>
    <dbReference type="NCBI Taxonomy" id="61180"/>
    <lineage>
        <taxon>Eukaryota</taxon>
        <taxon>Metazoa</taxon>
        <taxon>Ecdysozoa</taxon>
        <taxon>Nematoda</taxon>
        <taxon>Chromadorea</taxon>
        <taxon>Rhabditida</taxon>
        <taxon>Rhabditina</taxon>
        <taxon>Rhabditomorpha</taxon>
        <taxon>Strongyloidea</taxon>
        <taxon>Strongylidae</taxon>
        <taxon>Oesophagostomum</taxon>
    </lineage>
</organism>
<dbReference type="AlphaFoldDB" id="A0A0B1TAN3"/>
<evidence type="ECO:0000256" key="1">
    <source>
        <dbReference type="SAM" id="MobiDB-lite"/>
    </source>
</evidence>
<keyword evidence="3" id="KW-1185">Reference proteome</keyword>
<accession>A0A0B1TAN3</accession>